<dbReference type="SUPFAM" id="SSF52540">
    <property type="entry name" value="P-loop containing nucleoside triphosphate hydrolases"/>
    <property type="match status" value="1"/>
</dbReference>
<accession>A0A6A6DKR1</accession>
<feature type="non-terminal residue" evidence="1">
    <location>
        <position position="1"/>
    </location>
</feature>
<sequence>LGGQGKSQIALEICRKLKKSCRGVFWLDATSKATLERSFERIAEELNRSAGRLLEDTESKVKFVLDTVQGWEERWLMVYDNYDRPDVFPDIKRFLPESGQGATILTSRHETTKVLGRHIRIPSMVNDGGVELLLRDMSTEEIENSQADGEKIVQMLGGLALAIEQAAAYIHFNRITLLEF</sequence>
<proteinExistence type="predicted"/>
<gene>
    <name evidence="1" type="ORF">K469DRAFT_467819</name>
</gene>
<dbReference type="EMBL" id="ML994660">
    <property type="protein sequence ID" value="KAF2180104.1"/>
    <property type="molecule type" value="Genomic_DNA"/>
</dbReference>
<dbReference type="PANTHER" id="PTHR35205">
    <property type="entry name" value="NB-ARC AND TPR DOMAIN PROTEIN"/>
    <property type="match status" value="1"/>
</dbReference>
<dbReference type="Proteomes" id="UP000800200">
    <property type="component" value="Unassembled WGS sequence"/>
</dbReference>
<feature type="non-terminal residue" evidence="1">
    <location>
        <position position="180"/>
    </location>
</feature>
<organism evidence="1 2">
    <name type="scientific">Zopfia rhizophila CBS 207.26</name>
    <dbReference type="NCBI Taxonomy" id="1314779"/>
    <lineage>
        <taxon>Eukaryota</taxon>
        <taxon>Fungi</taxon>
        <taxon>Dikarya</taxon>
        <taxon>Ascomycota</taxon>
        <taxon>Pezizomycotina</taxon>
        <taxon>Dothideomycetes</taxon>
        <taxon>Dothideomycetes incertae sedis</taxon>
        <taxon>Zopfiaceae</taxon>
        <taxon>Zopfia</taxon>
    </lineage>
</organism>
<evidence type="ECO:0000313" key="2">
    <source>
        <dbReference type="Proteomes" id="UP000800200"/>
    </source>
</evidence>
<evidence type="ECO:0000313" key="1">
    <source>
        <dbReference type="EMBL" id="KAF2180104.1"/>
    </source>
</evidence>
<keyword evidence="2" id="KW-1185">Reference proteome</keyword>
<reference evidence="1" key="1">
    <citation type="journal article" date="2020" name="Stud. Mycol.">
        <title>101 Dothideomycetes genomes: a test case for predicting lifestyles and emergence of pathogens.</title>
        <authorList>
            <person name="Haridas S."/>
            <person name="Albert R."/>
            <person name="Binder M."/>
            <person name="Bloem J."/>
            <person name="Labutti K."/>
            <person name="Salamov A."/>
            <person name="Andreopoulos B."/>
            <person name="Baker S."/>
            <person name="Barry K."/>
            <person name="Bills G."/>
            <person name="Bluhm B."/>
            <person name="Cannon C."/>
            <person name="Castanera R."/>
            <person name="Culley D."/>
            <person name="Daum C."/>
            <person name="Ezra D."/>
            <person name="Gonzalez J."/>
            <person name="Henrissat B."/>
            <person name="Kuo A."/>
            <person name="Liang C."/>
            <person name="Lipzen A."/>
            <person name="Lutzoni F."/>
            <person name="Magnuson J."/>
            <person name="Mondo S."/>
            <person name="Nolan M."/>
            <person name="Ohm R."/>
            <person name="Pangilinan J."/>
            <person name="Park H.-J."/>
            <person name="Ramirez L."/>
            <person name="Alfaro M."/>
            <person name="Sun H."/>
            <person name="Tritt A."/>
            <person name="Yoshinaga Y."/>
            <person name="Zwiers L.-H."/>
            <person name="Turgeon B."/>
            <person name="Goodwin S."/>
            <person name="Spatafora J."/>
            <person name="Crous P."/>
            <person name="Grigoriev I."/>
        </authorList>
    </citation>
    <scope>NUCLEOTIDE SEQUENCE</scope>
    <source>
        <strain evidence="1">CBS 207.26</strain>
    </source>
</reference>
<dbReference type="AlphaFoldDB" id="A0A6A6DKR1"/>
<name>A0A6A6DKR1_9PEZI</name>
<protein>
    <submittedName>
        <fullName evidence="1">Uncharacterized protein</fullName>
    </submittedName>
</protein>
<dbReference type="Gene3D" id="3.40.50.300">
    <property type="entry name" value="P-loop containing nucleotide triphosphate hydrolases"/>
    <property type="match status" value="1"/>
</dbReference>
<dbReference type="PANTHER" id="PTHR35205:SF1">
    <property type="entry name" value="ZU5 DOMAIN-CONTAINING PROTEIN"/>
    <property type="match status" value="1"/>
</dbReference>
<dbReference type="OrthoDB" id="5986190at2759"/>
<dbReference type="InterPro" id="IPR027417">
    <property type="entry name" value="P-loop_NTPase"/>
</dbReference>
<dbReference type="GO" id="GO:0043531">
    <property type="term" value="F:ADP binding"/>
    <property type="evidence" value="ECO:0007669"/>
    <property type="project" value="InterPro"/>
</dbReference>